<name>A0A7T2PIA0_9GAMM</name>
<dbReference type="Pfam" id="PF20157">
    <property type="entry name" value="Maf_flag10_N"/>
    <property type="match status" value="1"/>
</dbReference>
<dbReference type="PANTHER" id="PTHR41786:SF1">
    <property type="entry name" value="6-HYDROXYMETHYLPTERIN DIPHOSPHOKINASE MPTE-LIKE DOMAIN-CONTAINING PROTEIN"/>
    <property type="match status" value="1"/>
</dbReference>
<dbReference type="PANTHER" id="PTHR41786">
    <property type="entry name" value="MOTILITY ACCESSORY FACTOR MAF"/>
    <property type="match status" value="1"/>
</dbReference>
<dbReference type="KEGG" id="aall:I6G90_07925"/>
<dbReference type="Pfam" id="PF01973">
    <property type="entry name" value="MptE-like"/>
    <property type="match status" value="1"/>
</dbReference>
<dbReference type="GO" id="GO:0016740">
    <property type="term" value="F:transferase activity"/>
    <property type="evidence" value="ECO:0007669"/>
    <property type="project" value="UniProtKB-KW"/>
</dbReference>
<protein>
    <submittedName>
        <fullName evidence="3">Motility associated factor glycosyltransferase family protein</fullName>
    </submittedName>
</protein>
<dbReference type="InterPro" id="IPR045376">
    <property type="entry name" value="Maf_N"/>
</dbReference>
<evidence type="ECO:0000313" key="3">
    <source>
        <dbReference type="EMBL" id="QPR56314.1"/>
    </source>
</evidence>
<proteinExistence type="predicted"/>
<dbReference type="GeneID" id="60785525"/>
<accession>A0A7T2PIA0</accession>
<dbReference type="InterPro" id="IPR002826">
    <property type="entry name" value="MptE-like"/>
</dbReference>
<feature type="domain" description="Glycosyltransferase Maf N-terminal" evidence="2">
    <location>
        <begin position="34"/>
        <end position="260"/>
    </location>
</feature>
<evidence type="ECO:0000313" key="4">
    <source>
        <dbReference type="Proteomes" id="UP000595101"/>
    </source>
</evidence>
<evidence type="ECO:0000259" key="1">
    <source>
        <dbReference type="Pfam" id="PF01973"/>
    </source>
</evidence>
<reference evidence="3 4" key="1">
    <citation type="submission" date="2020-12" db="EMBL/GenBank/DDBJ databases">
        <title>FDA dAtabase for Regulatory Grade micrObial Sequences (FDA-ARGOS): Supporting development and validation of Infectious Disease Dx tests.</title>
        <authorList>
            <person name="Sproer C."/>
            <person name="Gronow S."/>
            <person name="Severitt S."/>
            <person name="Schroder I."/>
            <person name="Tallon L."/>
            <person name="Sadzewicz L."/>
            <person name="Zhao X."/>
            <person name="Boylan J."/>
            <person name="Ott S."/>
            <person name="Bowen H."/>
            <person name="Vavikolanu K."/>
            <person name="Mehta A."/>
            <person name="Aluvathingal J."/>
            <person name="Nadendla S."/>
            <person name="Lowell S."/>
            <person name="Myers T."/>
            <person name="Yan Y."/>
            <person name="Sichtig H."/>
        </authorList>
    </citation>
    <scope>NUCLEOTIDE SEQUENCE [LARGE SCALE GENOMIC DNA]</scope>
    <source>
        <strain evidence="3 4">FDAARGOS_933</strain>
    </source>
</reference>
<organism evidence="3 4">
    <name type="scientific">Aeromonas allosaccharophila</name>
    <dbReference type="NCBI Taxonomy" id="656"/>
    <lineage>
        <taxon>Bacteria</taxon>
        <taxon>Pseudomonadati</taxon>
        <taxon>Pseudomonadota</taxon>
        <taxon>Gammaproteobacteria</taxon>
        <taxon>Aeromonadales</taxon>
        <taxon>Aeromonadaceae</taxon>
        <taxon>Aeromonas</taxon>
    </lineage>
</organism>
<dbReference type="Gene3D" id="3.90.1480.10">
    <property type="entry name" value="Alpha-2,3-sialyltransferase"/>
    <property type="match status" value="1"/>
</dbReference>
<evidence type="ECO:0000259" key="2">
    <source>
        <dbReference type="Pfam" id="PF20157"/>
    </source>
</evidence>
<dbReference type="Proteomes" id="UP000595101">
    <property type="component" value="Chromosome"/>
</dbReference>
<sequence>MNFDKSIESLECEVIRLHEQKNQEQAMADVLPKRFSDNMAAFSEYLPDIYMQFKEYKPKRAFRFFCNENGIPNLLWLDDNVSLYGDDPYQQANEQIEYVLATSQIERFIYNVSENDMNQVHVEYLNLLAECYIKAESVQEKTSSIPDSMPMAFMFGVGLGYQLGLLYERCSIKNLFIFEPDMDIFYASLFSFDWAPLLKYLKQEKLGLHIFLGQDQDSIIEDLLAGLHKRGAFWIASMFAFWHYPSPEIFSLIDRVAKEFYLLKTGWGFFDDNLFAIAHSAKNISEEVPFLLKDKQVDISYRNIPVFVIGNGPSLDESIGYIKNNKEKAIIIACGSTVSALHKAGIKPDICVAVERTKSMADFFDIFDDKEYLKDILFLSVDVIHPDCRRYFSKSALGFKHNEAMFSMLMLNRLDLHKFGYLPYVNPLVGNTGLSYAMTLGFKNIYMFGLDNGYKEKNHHHSRHSAYYEDNGSAIKELTDAVTSNETFLVPANFGGEISSDCLFGLSANSMAKVIAMYPDASCSNCSDGSLVRGATPLRYYDVNIKERIIDKNSIVESIYNNCFESLSISIEDIKEALSVETFDELVTLMESEWERVHLDRNEISELMQRHYDYLNYLLTTKQSHIHRVLVGSINYFFSFLTTMLYSFSDECIFNKVMSEAREIFIDFLKKIRIMYPTACQHMDNCDLEVTSHFRRV</sequence>
<dbReference type="AlphaFoldDB" id="A0A7T2PIA0"/>
<dbReference type="EMBL" id="CP065745">
    <property type="protein sequence ID" value="QPR56314.1"/>
    <property type="molecule type" value="Genomic_DNA"/>
</dbReference>
<gene>
    <name evidence="3" type="ORF">I6G90_07925</name>
</gene>
<dbReference type="RefSeq" id="WP_197930620.1">
    <property type="nucleotide sequence ID" value="NZ_CP065745.1"/>
</dbReference>
<feature type="domain" description="6-hydroxymethylpterin diphosphokinase MptE-like" evidence="1">
    <location>
        <begin position="288"/>
        <end position="456"/>
    </location>
</feature>
<keyword evidence="3" id="KW-0808">Transferase</keyword>